<protein>
    <recommendedName>
        <fullName evidence="5">Transmembrane protein</fullName>
    </recommendedName>
</protein>
<gene>
    <name evidence="3" type="ORF">ETH_00014825</name>
</gene>
<dbReference type="VEuPathDB" id="ToxoDB:ETH_00014825"/>
<feature type="transmembrane region" description="Helical" evidence="2">
    <location>
        <begin position="51"/>
        <end position="72"/>
    </location>
</feature>
<reference evidence="3" key="2">
    <citation type="submission" date="2013-10" db="EMBL/GenBank/DDBJ databases">
        <authorList>
            <person name="Aslett M."/>
        </authorList>
    </citation>
    <scope>NUCLEOTIDE SEQUENCE [LARGE SCALE GENOMIC DNA]</scope>
    <source>
        <strain evidence="3">Houghton</strain>
    </source>
</reference>
<dbReference type="EMBL" id="HG675595">
    <property type="protein sequence ID" value="CDJ41335.1"/>
    <property type="molecule type" value="Genomic_DNA"/>
</dbReference>
<dbReference type="OrthoDB" id="10332687at2759"/>
<organism evidence="3 4">
    <name type="scientific">Eimeria tenella</name>
    <name type="common">Coccidian parasite</name>
    <dbReference type="NCBI Taxonomy" id="5802"/>
    <lineage>
        <taxon>Eukaryota</taxon>
        <taxon>Sar</taxon>
        <taxon>Alveolata</taxon>
        <taxon>Apicomplexa</taxon>
        <taxon>Conoidasida</taxon>
        <taxon>Coccidia</taxon>
        <taxon>Eucoccidiorida</taxon>
        <taxon>Eimeriorina</taxon>
        <taxon>Eimeriidae</taxon>
        <taxon>Eimeria</taxon>
    </lineage>
</organism>
<sequence>MKTTLFCREYQLHREQGDYVASTCQPPLGQGGDIALVTSPQVVLSKPKLKLIVIASIASLLSGLLFVYSCLFPRSKGKPLGQVRRRLSSRDADEVNWYSSSTSTAECGEILATAISIQGEEDFDLASFEDFMGDMAGAKRQNQDKAKPYTSTAVKPRTEQAEQFQSDELLVDDAPWLADQRELPSHHLLELLTPRQRDPAIHYLKGSHASFHLPAGYAASEIRGKSDPSLMDCDFFEAGSWLDSFLDVDQPEVDDWFLGLVLEERTPLLPIEAVEQQGDLVSSVRGLRGAPEERPTVGRSDDSDSNESAGEGTTGLTQQLKRVTQKNGWSEGACVRENGSPALLEEYEPLPLPANNKSLKTHIMASNGLLLTSEACSSHGELKFNTENRTPPDEPEQAKAVLCAEVRKGNEAEMASLLVDFAPAWPAAALPAGNLKQKNDVAKHLDRTTEAKQWNVTPTRTEKNLASNMIVTETVQTEFVPQSSEAAGEHNRLSVEKHETEESSQGVSLAPPAQHNPDSEMHAVGHPFQESVCYSLFRDP</sequence>
<feature type="compositionally biased region" description="Basic and acidic residues" evidence="1">
    <location>
        <begin position="290"/>
        <end position="302"/>
    </location>
</feature>
<reference evidence="3" key="1">
    <citation type="submission" date="2013-10" db="EMBL/GenBank/DDBJ databases">
        <title>Genomic analysis of the causative agents of coccidiosis in chickens.</title>
        <authorList>
            <person name="Reid A.J."/>
            <person name="Blake D."/>
            <person name="Billington K."/>
            <person name="Browne H."/>
            <person name="Dunn M."/>
            <person name="Hung S."/>
            <person name="Kawahara F."/>
            <person name="Miranda-Saavedra D."/>
            <person name="Mourier T."/>
            <person name="Nagra H."/>
            <person name="Otto T.D."/>
            <person name="Rawlings N."/>
            <person name="Sanchez A."/>
            <person name="Sanders M."/>
            <person name="Subramaniam C."/>
            <person name="Tay Y."/>
            <person name="Dear P."/>
            <person name="Doerig C."/>
            <person name="Gruber A."/>
            <person name="Parkinson J."/>
            <person name="Shirley M."/>
            <person name="Wan K.L."/>
            <person name="Berriman M."/>
            <person name="Tomley F."/>
            <person name="Pain A."/>
        </authorList>
    </citation>
    <scope>NUCLEOTIDE SEQUENCE [LARGE SCALE GENOMIC DNA]</scope>
    <source>
        <strain evidence="3">Houghton</strain>
    </source>
</reference>
<dbReference type="GeneID" id="25252119"/>
<evidence type="ECO:0008006" key="5">
    <source>
        <dbReference type="Google" id="ProtNLM"/>
    </source>
</evidence>
<feature type="region of interest" description="Disordered" evidence="1">
    <location>
        <begin position="139"/>
        <end position="161"/>
    </location>
</feature>
<evidence type="ECO:0000256" key="1">
    <source>
        <dbReference type="SAM" id="MobiDB-lite"/>
    </source>
</evidence>
<feature type="compositionally biased region" description="Basic and acidic residues" evidence="1">
    <location>
        <begin position="487"/>
        <end position="501"/>
    </location>
</feature>
<accession>U6L0P2</accession>
<keyword evidence="2" id="KW-0472">Membrane</keyword>
<dbReference type="VEuPathDB" id="ToxoDB:ETH2_0714400"/>
<name>U6L0P2_EIMTE</name>
<evidence type="ECO:0000313" key="3">
    <source>
        <dbReference type="EMBL" id="CDJ41335.1"/>
    </source>
</evidence>
<evidence type="ECO:0000256" key="2">
    <source>
        <dbReference type="SAM" id="Phobius"/>
    </source>
</evidence>
<dbReference type="RefSeq" id="XP_013232085.1">
    <property type="nucleotide sequence ID" value="XM_013376631.1"/>
</dbReference>
<proteinExistence type="predicted"/>
<feature type="region of interest" description="Disordered" evidence="1">
    <location>
        <begin position="283"/>
        <end position="323"/>
    </location>
</feature>
<keyword evidence="2" id="KW-0812">Transmembrane</keyword>
<evidence type="ECO:0000313" key="4">
    <source>
        <dbReference type="Proteomes" id="UP000030747"/>
    </source>
</evidence>
<feature type="region of interest" description="Disordered" evidence="1">
    <location>
        <begin position="480"/>
        <end position="523"/>
    </location>
</feature>
<keyword evidence="4" id="KW-1185">Reference proteome</keyword>
<dbReference type="AlphaFoldDB" id="U6L0P2"/>
<keyword evidence="2" id="KW-1133">Transmembrane helix</keyword>
<feature type="compositionally biased region" description="Polar residues" evidence="1">
    <location>
        <begin position="314"/>
        <end position="323"/>
    </location>
</feature>
<dbReference type="Proteomes" id="UP000030747">
    <property type="component" value="Unassembled WGS sequence"/>
</dbReference>